<sequence>MEELKPSARGGGAGDGGTGLAIGCGCDPTPLLHTHHHPQSPRDQVPACWTSPCLLRGAAARPPMRSPSMAGWGAAGLRLEGREADWGCSRSLVVLDLVWSLAFVLVSLSVLLKTVGERPPTPVRAWVLGYALHCLVHVGFVCFEYRRRWRRRRGGGGWMRVGDAEEEEEGERSEESRQTRFVKKLESMSAVASFLWWILGFYWIVLGGEALPQDAPRLYWLTVIFLAFDVFFAIICITLACIIGIALCCCLPCIVAILYAVVGQEGASDADLESLPRFRFCKANQMSDPPSSSEVSAYKILWADKKTSEQCELFLQECCICLSRYEDGVDLRSLPCGHRFHSGCIVRWLRINATCPLCKFSILGGDDQV</sequence>
<dbReference type="EC" id="2.3.2.27" evidence="3"/>
<dbReference type="GO" id="GO:0006511">
    <property type="term" value="P:ubiquitin-dependent protein catabolic process"/>
    <property type="evidence" value="ECO:0007669"/>
    <property type="project" value="TreeGrafter"/>
</dbReference>
<evidence type="ECO:0000256" key="5">
    <source>
        <dbReference type="ARBA" id="ARBA00022692"/>
    </source>
</evidence>
<dbReference type="InterPro" id="IPR001841">
    <property type="entry name" value="Znf_RING"/>
</dbReference>
<dbReference type="PROSITE" id="PS51257">
    <property type="entry name" value="PROKAR_LIPOPROTEIN"/>
    <property type="match status" value="1"/>
</dbReference>
<keyword evidence="6" id="KW-0479">Metal-binding</keyword>
<dbReference type="SMART" id="SM00184">
    <property type="entry name" value="RING"/>
    <property type="match status" value="1"/>
</dbReference>
<dbReference type="GO" id="GO:0016020">
    <property type="term" value="C:membrane"/>
    <property type="evidence" value="ECO:0007669"/>
    <property type="project" value="UniProtKB-SubCell"/>
</dbReference>
<keyword evidence="9" id="KW-0862">Zinc</keyword>
<dbReference type="GO" id="GO:0061630">
    <property type="term" value="F:ubiquitin protein ligase activity"/>
    <property type="evidence" value="ECO:0007669"/>
    <property type="project" value="UniProtKB-EC"/>
</dbReference>
<dbReference type="OrthoDB" id="8062037at2759"/>
<dbReference type="Proteomes" id="UP000652761">
    <property type="component" value="Unassembled WGS sequence"/>
</dbReference>
<dbReference type="PANTHER" id="PTHR45977:SF19">
    <property type="entry name" value="RING-TYPE DOMAIN-CONTAINING PROTEIN"/>
    <property type="match status" value="1"/>
</dbReference>
<evidence type="ECO:0000313" key="15">
    <source>
        <dbReference type="EMBL" id="MQM00230.1"/>
    </source>
</evidence>
<comment type="catalytic activity">
    <reaction evidence="1">
        <text>S-ubiquitinyl-[E2 ubiquitin-conjugating enzyme]-L-cysteine + [acceptor protein]-L-lysine = [E2 ubiquitin-conjugating enzyme]-L-cysteine + N(6)-ubiquitinyl-[acceptor protein]-L-lysine.</text>
        <dbReference type="EC" id="2.3.2.27"/>
    </reaction>
</comment>
<evidence type="ECO:0000256" key="7">
    <source>
        <dbReference type="ARBA" id="ARBA00022771"/>
    </source>
</evidence>
<keyword evidence="16" id="KW-1185">Reference proteome</keyword>
<feature type="transmembrane region" description="Helical" evidence="13">
    <location>
        <begin position="187"/>
        <end position="206"/>
    </location>
</feature>
<evidence type="ECO:0000256" key="12">
    <source>
        <dbReference type="PROSITE-ProRule" id="PRU00175"/>
    </source>
</evidence>
<keyword evidence="7 12" id="KW-0863">Zinc-finger</keyword>
<protein>
    <recommendedName>
        <fullName evidence="3">RING-type E3 ubiquitin transferase</fullName>
        <ecNumber evidence="3">2.3.2.27</ecNumber>
    </recommendedName>
</protein>
<evidence type="ECO:0000313" key="16">
    <source>
        <dbReference type="Proteomes" id="UP000652761"/>
    </source>
</evidence>
<evidence type="ECO:0000256" key="11">
    <source>
        <dbReference type="ARBA" id="ARBA00023136"/>
    </source>
</evidence>
<dbReference type="GO" id="GO:0008270">
    <property type="term" value="F:zinc ion binding"/>
    <property type="evidence" value="ECO:0007669"/>
    <property type="project" value="UniProtKB-KW"/>
</dbReference>
<dbReference type="PROSITE" id="PS50089">
    <property type="entry name" value="ZF_RING_2"/>
    <property type="match status" value="1"/>
</dbReference>
<proteinExistence type="predicted"/>
<feature type="transmembrane region" description="Helical" evidence="13">
    <location>
        <begin position="92"/>
        <end position="111"/>
    </location>
</feature>
<evidence type="ECO:0000256" key="4">
    <source>
        <dbReference type="ARBA" id="ARBA00022679"/>
    </source>
</evidence>
<feature type="domain" description="RING-type" evidence="14">
    <location>
        <begin position="318"/>
        <end position="359"/>
    </location>
</feature>
<evidence type="ECO:0000256" key="1">
    <source>
        <dbReference type="ARBA" id="ARBA00000900"/>
    </source>
</evidence>
<keyword evidence="11 13" id="KW-0472">Membrane</keyword>
<evidence type="ECO:0000256" key="8">
    <source>
        <dbReference type="ARBA" id="ARBA00022786"/>
    </source>
</evidence>
<evidence type="ECO:0000256" key="10">
    <source>
        <dbReference type="ARBA" id="ARBA00022989"/>
    </source>
</evidence>
<dbReference type="Pfam" id="PF13639">
    <property type="entry name" value="zf-RING_2"/>
    <property type="match status" value="1"/>
</dbReference>
<keyword evidence="10 13" id="KW-1133">Transmembrane helix</keyword>
<evidence type="ECO:0000259" key="14">
    <source>
        <dbReference type="PROSITE" id="PS50089"/>
    </source>
</evidence>
<name>A0A843WB16_COLES</name>
<dbReference type="Gene3D" id="3.30.40.10">
    <property type="entry name" value="Zinc/RING finger domain, C3HC4 (zinc finger)"/>
    <property type="match status" value="1"/>
</dbReference>
<gene>
    <name evidence="15" type="ORF">Taro_032960</name>
</gene>
<feature type="transmembrane region" description="Helical" evidence="13">
    <location>
        <begin position="218"/>
        <end position="237"/>
    </location>
</feature>
<keyword evidence="8" id="KW-0833">Ubl conjugation pathway</keyword>
<evidence type="ECO:0000256" key="6">
    <source>
        <dbReference type="ARBA" id="ARBA00022723"/>
    </source>
</evidence>
<accession>A0A843WB16</accession>
<comment type="caution">
    <text evidence="15">The sequence shown here is derived from an EMBL/GenBank/DDBJ whole genome shotgun (WGS) entry which is preliminary data.</text>
</comment>
<dbReference type="AlphaFoldDB" id="A0A843WB16"/>
<dbReference type="PANTHER" id="PTHR45977">
    <property type="entry name" value="TARGET OF ERK KINASE MPK-1"/>
    <property type="match status" value="1"/>
</dbReference>
<dbReference type="GO" id="GO:0016567">
    <property type="term" value="P:protein ubiquitination"/>
    <property type="evidence" value="ECO:0007669"/>
    <property type="project" value="TreeGrafter"/>
</dbReference>
<dbReference type="GO" id="GO:0000325">
    <property type="term" value="C:plant-type vacuole"/>
    <property type="evidence" value="ECO:0007669"/>
    <property type="project" value="TreeGrafter"/>
</dbReference>
<feature type="transmembrane region" description="Helical" evidence="13">
    <location>
        <begin position="242"/>
        <end position="262"/>
    </location>
</feature>
<feature type="transmembrane region" description="Helical" evidence="13">
    <location>
        <begin position="123"/>
        <end position="143"/>
    </location>
</feature>
<reference evidence="15" key="1">
    <citation type="submission" date="2017-07" db="EMBL/GenBank/DDBJ databases">
        <title>Taro Niue Genome Assembly and Annotation.</title>
        <authorList>
            <person name="Atibalentja N."/>
            <person name="Keating K."/>
            <person name="Fields C.J."/>
        </authorList>
    </citation>
    <scope>NUCLEOTIDE SEQUENCE</scope>
    <source>
        <strain evidence="15">Niue_2</strain>
        <tissue evidence="15">Leaf</tissue>
    </source>
</reference>
<dbReference type="InterPro" id="IPR013083">
    <property type="entry name" value="Znf_RING/FYVE/PHD"/>
</dbReference>
<evidence type="ECO:0000256" key="2">
    <source>
        <dbReference type="ARBA" id="ARBA00004141"/>
    </source>
</evidence>
<evidence type="ECO:0000256" key="3">
    <source>
        <dbReference type="ARBA" id="ARBA00012483"/>
    </source>
</evidence>
<keyword evidence="4" id="KW-0808">Transferase</keyword>
<evidence type="ECO:0000256" key="13">
    <source>
        <dbReference type="SAM" id="Phobius"/>
    </source>
</evidence>
<dbReference type="EMBL" id="NMUH01002478">
    <property type="protein sequence ID" value="MQM00230.1"/>
    <property type="molecule type" value="Genomic_DNA"/>
</dbReference>
<comment type="subcellular location">
    <subcellularLocation>
        <location evidence="2">Membrane</location>
        <topology evidence="2">Multi-pass membrane protein</topology>
    </subcellularLocation>
</comment>
<organism evidence="15 16">
    <name type="scientific">Colocasia esculenta</name>
    <name type="common">Wild taro</name>
    <name type="synonym">Arum esculentum</name>
    <dbReference type="NCBI Taxonomy" id="4460"/>
    <lineage>
        <taxon>Eukaryota</taxon>
        <taxon>Viridiplantae</taxon>
        <taxon>Streptophyta</taxon>
        <taxon>Embryophyta</taxon>
        <taxon>Tracheophyta</taxon>
        <taxon>Spermatophyta</taxon>
        <taxon>Magnoliopsida</taxon>
        <taxon>Liliopsida</taxon>
        <taxon>Araceae</taxon>
        <taxon>Aroideae</taxon>
        <taxon>Colocasieae</taxon>
        <taxon>Colocasia</taxon>
    </lineage>
</organism>
<keyword evidence="5 13" id="KW-0812">Transmembrane</keyword>
<dbReference type="SUPFAM" id="SSF57850">
    <property type="entry name" value="RING/U-box"/>
    <property type="match status" value="1"/>
</dbReference>
<evidence type="ECO:0000256" key="9">
    <source>
        <dbReference type="ARBA" id="ARBA00022833"/>
    </source>
</evidence>